<dbReference type="GO" id="GO:0015421">
    <property type="term" value="F:ABC-type oligopeptide transporter activity"/>
    <property type="evidence" value="ECO:0007669"/>
    <property type="project" value="TreeGrafter"/>
</dbReference>
<keyword evidence="7 11" id="KW-1133">Transmembrane helix</keyword>
<evidence type="ECO:0000259" key="12">
    <source>
        <dbReference type="PROSITE" id="PS50893"/>
    </source>
</evidence>
<dbReference type="PROSITE" id="PS50893">
    <property type="entry name" value="ABC_TRANSPORTER_2"/>
    <property type="match status" value="1"/>
</dbReference>
<evidence type="ECO:0000256" key="11">
    <source>
        <dbReference type="SAM" id="Phobius"/>
    </source>
</evidence>
<dbReference type="SUPFAM" id="SSF90123">
    <property type="entry name" value="ABC transporter transmembrane region"/>
    <property type="match status" value="1"/>
</dbReference>
<dbReference type="PANTHER" id="PTHR43394">
    <property type="entry name" value="ATP-DEPENDENT PERMEASE MDL1, MITOCHONDRIAL"/>
    <property type="match status" value="1"/>
</dbReference>
<feature type="transmembrane region" description="Helical" evidence="11">
    <location>
        <begin position="279"/>
        <end position="300"/>
    </location>
</feature>
<evidence type="ECO:0000256" key="5">
    <source>
        <dbReference type="ARBA" id="ARBA00022741"/>
    </source>
</evidence>
<evidence type="ECO:0000313" key="14">
    <source>
        <dbReference type="EMBL" id="GJM55703.1"/>
    </source>
</evidence>
<dbReference type="Gene3D" id="1.20.1560.10">
    <property type="entry name" value="ABC transporter type 1, transmembrane domain"/>
    <property type="match status" value="1"/>
</dbReference>
<organism evidence="14 15">
    <name type="scientific">Granulimonas faecalis</name>
    <dbReference type="NCBI Taxonomy" id="2894155"/>
    <lineage>
        <taxon>Bacteria</taxon>
        <taxon>Bacillati</taxon>
        <taxon>Actinomycetota</taxon>
        <taxon>Coriobacteriia</taxon>
        <taxon>Coriobacteriales</taxon>
        <taxon>Kribbibacteriaceae</taxon>
        <taxon>Granulimonas</taxon>
    </lineage>
</organism>
<dbReference type="InterPro" id="IPR017871">
    <property type="entry name" value="ABC_transporter-like_CS"/>
</dbReference>
<feature type="domain" description="ABC transporter" evidence="12">
    <location>
        <begin position="335"/>
        <end position="571"/>
    </location>
</feature>
<comment type="caution">
    <text evidence="14">The sequence shown here is derived from an EMBL/GenBank/DDBJ whole genome shotgun (WGS) entry which is preliminary data.</text>
</comment>
<dbReference type="EMBL" id="BQKC01000001">
    <property type="protein sequence ID" value="GJM55703.1"/>
    <property type="molecule type" value="Genomic_DNA"/>
</dbReference>
<keyword evidence="2" id="KW-0813">Transport</keyword>
<dbReference type="InterPro" id="IPR036640">
    <property type="entry name" value="ABC1_TM_sf"/>
</dbReference>
<evidence type="ECO:0000256" key="10">
    <source>
        <dbReference type="SAM" id="MobiDB-lite"/>
    </source>
</evidence>
<proteinExistence type="inferred from homology"/>
<dbReference type="InterPro" id="IPR003439">
    <property type="entry name" value="ABC_transporter-like_ATP-bd"/>
</dbReference>
<dbReference type="AlphaFoldDB" id="A0AAV5B3S6"/>
<accession>A0AAV5B3S6</accession>
<comment type="similarity">
    <text evidence="9">Belongs to the ABC transporter superfamily. Siderophore-Fe(3+) uptake transporter (SIUT) (TC 3.A.1.21) family.</text>
</comment>
<dbReference type="Pfam" id="PF00664">
    <property type="entry name" value="ABC_membrane"/>
    <property type="match status" value="1"/>
</dbReference>
<feature type="compositionally biased region" description="Basic and acidic residues" evidence="10">
    <location>
        <begin position="575"/>
        <end position="592"/>
    </location>
</feature>
<feature type="transmembrane region" description="Helical" evidence="11">
    <location>
        <begin position="135"/>
        <end position="153"/>
    </location>
</feature>
<dbReference type="Proteomes" id="UP001055025">
    <property type="component" value="Unassembled WGS sequence"/>
</dbReference>
<dbReference type="GO" id="GO:0016887">
    <property type="term" value="F:ATP hydrolysis activity"/>
    <property type="evidence" value="ECO:0007669"/>
    <property type="project" value="InterPro"/>
</dbReference>
<evidence type="ECO:0000256" key="8">
    <source>
        <dbReference type="ARBA" id="ARBA00023136"/>
    </source>
</evidence>
<feature type="transmembrane region" description="Helical" evidence="11">
    <location>
        <begin position="53"/>
        <end position="83"/>
    </location>
</feature>
<feature type="transmembrane region" description="Helical" evidence="11">
    <location>
        <begin position="159"/>
        <end position="179"/>
    </location>
</feature>
<feature type="transmembrane region" description="Helical" evidence="11">
    <location>
        <begin position="21"/>
        <end position="41"/>
    </location>
</feature>
<evidence type="ECO:0000313" key="15">
    <source>
        <dbReference type="Proteomes" id="UP001055025"/>
    </source>
</evidence>
<evidence type="ECO:0000256" key="4">
    <source>
        <dbReference type="ARBA" id="ARBA00022692"/>
    </source>
</evidence>
<dbReference type="CDD" id="cd18548">
    <property type="entry name" value="ABC_6TM_Tm287_like"/>
    <property type="match status" value="1"/>
</dbReference>
<evidence type="ECO:0000256" key="1">
    <source>
        <dbReference type="ARBA" id="ARBA00004429"/>
    </source>
</evidence>
<dbReference type="InterPro" id="IPR027417">
    <property type="entry name" value="P-loop_NTPase"/>
</dbReference>
<name>A0AAV5B3S6_9ACTN</name>
<dbReference type="RefSeq" id="WP_135978800.1">
    <property type="nucleotide sequence ID" value="NZ_BQKC01000001.1"/>
</dbReference>
<dbReference type="PROSITE" id="PS00211">
    <property type="entry name" value="ABC_TRANSPORTER_1"/>
    <property type="match status" value="1"/>
</dbReference>
<evidence type="ECO:0000256" key="6">
    <source>
        <dbReference type="ARBA" id="ARBA00022840"/>
    </source>
</evidence>
<dbReference type="FunFam" id="3.40.50.300:FF:000221">
    <property type="entry name" value="Multidrug ABC transporter ATP-binding protein"/>
    <property type="match status" value="1"/>
</dbReference>
<dbReference type="SUPFAM" id="SSF52540">
    <property type="entry name" value="P-loop containing nucleoside triphosphate hydrolases"/>
    <property type="match status" value="1"/>
</dbReference>
<keyword evidence="6" id="KW-0067">ATP-binding</keyword>
<keyword evidence="15" id="KW-1185">Reference proteome</keyword>
<evidence type="ECO:0000256" key="7">
    <source>
        <dbReference type="ARBA" id="ARBA00022989"/>
    </source>
</evidence>
<evidence type="ECO:0000256" key="9">
    <source>
        <dbReference type="ARBA" id="ARBA00023455"/>
    </source>
</evidence>
<dbReference type="InterPro" id="IPR011527">
    <property type="entry name" value="ABC1_TM_dom"/>
</dbReference>
<feature type="domain" description="ABC transmembrane type-1" evidence="13">
    <location>
        <begin position="21"/>
        <end position="302"/>
    </location>
</feature>
<sequence length="592" mass="65351">MIKRLAKSLREYKRAAIATPILVTGEVVIEVLIPFVTANLIDAINTGAQVTSILQAGLVLLVMAVASLAFGTAAGITCSRAAAGFAKNLRKDMFYNIQTFSFATIDRFSTPSLVTRMTTDVTNVQMSFMMIVRTAIRAPMMIVFALVMAFVMAGDMAWVYVYVTIPLAFGLFLVIRRVLPIFRRVFRKYDALNESVEENVSGMRVVKSFVREDFEMEKFGVAAKDVQADFTRAEKLLALNGPMMNLAVAVIFVSVIYFASYTIVSTSGTVMNVGQFSSLFTYGFMILMSLMMFSMIFAMIAMSMESARRIDEVLQAETTIHDPADPVREVADGSIDFDGVDFSYSESSELPALHGIDLHIGSGETIGIIGGTGSAKSTLVQLIPRLYDVTEGTLKVGGVDVRDYDLDTLRHAVSMVLQKNVLFSGTIADNLRWGNPDATMDQVIEACRLAQADEFVERFPDGYDTYIEQGGTNVSGGQKQRLCIARALLARPKVLILDDSTSAVDTKTDALIREGFKSFIPETTKIIIAQRTSSVKDADRIVVMDRGTIADVGTHEELLRRSPIYREVYMSQNKQSHDEKIEDIDRKEAKRG</sequence>
<dbReference type="InterPro" id="IPR003593">
    <property type="entry name" value="AAA+_ATPase"/>
</dbReference>
<dbReference type="SMART" id="SM00382">
    <property type="entry name" value="AAA"/>
    <property type="match status" value="1"/>
</dbReference>
<dbReference type="GO" id="GO:0005886">
    <property type="term" value="C:plasma membrane"/>
    <property type="evidence" value="ECO:0007669"/>
    <property type="project" value="UniProtKB-SubCell"/>
</dbReference>
<keyword evidence="8 11" id="KW-0472">Membrane</keyword>
<evidence type="ECO:0000256" key="3">
    <source>
        <dbReference type="ARBA" id="ARBA00022475"/>
    </source>
</evidence>
<evidence type="ECO:0000256" key="2">
    <source>
        <dbReference type="ARBA" id="ARBA00022448"/>
    </source>
</evidence>
<evidence type="ECO:0000259" key="13">
    <source>
        <dbReference type="PROSITE" id="PS50929"/>
    </source>
</evidence>
<dbReference type="Gene3D" id="3.40.50.300">
    <property type="entry name" value="P-loop containing nucleotide triphosphate hydrolases"/>
    <property type="match status" value="1"/>
</dbReference>
<dbReference type="PANTHER" id="PTHR43394:SF1">
    <property type="entry name" value="ATP-BINDING CASSETTE SUB-FAMILY B MEMBER 10, MITOCHONDRIAL"/>
    <property type="match status" value="1"/>
</dbReference>
<comment type="subcellular location">
    <subcellularLocation>
        <location evidence="1">Cell inner membrane</location>
        <topology evidence="1">Multi-pass membrane protein</topology>
    </subcellularLocation>
</comment>
<dbReference type="InterPro" id="IPR039421">
    <property type="entry name" value="Type_1_exporter"/>
</dbReference>
<keyword evidence="3" id="KW-1003">Cell membrane</keyword>
<dbReference type="PROSITE" id="PS50929">
    <property type="entry name" value="ABC_TM1F"/>
    <property type="match status" value="1"/>
</dbReference>
<feature type="transmembrane region" description="Helical" evidence="11">
    <location>
        <begin position="237"/>
        <end position="259"/>
    </location>
</feature>
<feature type="region of interest" description="Disordered" evidence="10">
    <location>
        <begin position="570"/>
        <end position="592"/>
    </location>
</feature>
<gene>
    <name evidence="14" type="ORF">ATOP_13580</name>
</gene>
<protein>
    <submittedName>
        <fullName evidence="14">ABC transporter</fullName>
    </submittedName>
</protein>
<dbReference type="GO" id="GO:0005524">
    <property type="term" value="F:ATP binding"/>
    <property type="evidence" value="ECO:0007669"/>
    <property type="project" value="UniProtKB-KW"/>
</dbReference>
<dbReference type="Pfam" id="PF00005">
    <property type="entry name" value="ABC_tran"/>
    <property type="match status" value="1"/>
</dbReference>
<reference evidence="14" key="1">
    <citation type="journal article" date="2022" name="Int. J. Syst. Evol. Microbiol.">
        <title>Granulimonas faecalis gen. nov., sp. nov., and Leptogranulimonas caecicola gen. nov., sp. nov., novel lactate-producing Atopobiaceae bacteria isolated from mouse intestines, and an emended description of the family Atopobiaceae.</title>
        <authorList>
            <person name="Morinaga K."/>
            <person name="Kusada H."/>
            <person name="Sakamoto S."/>
            <person name="Murakami T."/>
            <person name="Toyoda A."/>
            <person name="Mori H."/>
            <person name="Meng X.Y."/>
            <person name="Takashino M."/>
            <person name="Murotomi K."/>
            <person name="Tamaki H."/>
        </authorList>
    </citation>
    <scope>NUCLEOTIDE SEQUENCE</scope>
    <source>
        <strain evidence="14">OPF53</strain>
    </source>
</reference>
<keyword evidence="5" id="KW-0547">Nucleotide-binding</keyword>
<keyword evidence="4 11" id="KW-0812">Transmembrane</keyword>